<dbReference type="InterPro" id="IPR007694">
    <property type="entry name" value="DNA_helicase_DnaB-like_C"/>
</dbReference>
<dbReference type="RefSeq" id="WP_196956030.1">
    <property type="nucleotide sequence ID" value="NZ_JADWYK010000010.1"/>
</dbReference>
<dbReference type="PROSITE" id="PS51199">
    <property type="entry name" value="SF4_HELICASE"/>
    <property type="match status" value="1"/>
</dbReference>
<accession>A0ABS0L4E4</accession>
<gene>
    <name evidence="3" type="ORF">I5L79_15755</name>
</gene>
<proteinExistence type="predicted"/>
<name>A0ABS0L4E4_9BACT</name>
<feature type="region of interest" description="Disordered" evidence="1">
    <location>
        <begin position="297"/>
        <end position="336"/>
    </location>
</feature>
<dbReference type="Proteomes" id="UP000601099">
    <property type="component" value="Unassembled WGS sequence"/>
</dbReference>
<dbReference type="SUPFAM" id="SSF52540">
    <property type="entry name" value="P-loop containing nucleoside triphosphate hydrolases"/>
    <property type="match status" value="1"/>
</dbReference>
<evidence type="ECO:0000259" key="2">
    <source>
        <dbReference type="PROSITE" id="PS51199"/>
    </source>
</evidence>
<feature type="domain" description="SF4 helicase" evidence="2">
    <location>
        <begin position="24"/>
        <end position="300"/>
    </location>
</feature>
<protein>
    <submittedName>
        <fullName evidence="3">DnaB-like helicase C-terminal domain-containing protein</fullName>
    </submittedName>
</protein>
<comment type="caution">
    <text evidence="3">The sequence shown here is derived from an EMBL/GenBank/DDBJ whole genome shotgun (WGS) entry which is preliminary data.</text>
</comment>
<dbReference type="EMBL" id="JADWYK010000010">
    <property type="protein sequence ID" value="MBG8555009.1"/>
    <property type="molecule type" value="Genomic_DNA"/>
</dbReference>
<dbReference type="PANTHER" id="PTHR30153:SF2">
    <property type="entry name" value="REPLICATIVE DNA HELICASE"/>
    <property type="match status" value="1"/>
</dbReference>
<evidence type="ECO:0000256" key="1">
    <source>
        <dbReference type="SAM" id="MobiDB-lite"/>
    </source>
</evidence>
<evidence type="ECO:0000313" key="4">
    <source>
        <dbReference type="Proteomes" id="UP000601099"/>
    </source>
</evidence>
<keyword evidence="4" id="KW-1185">Reference proteome</keyword>
<reference evidence="3 4" key="1">
    <citation type="submission" date="2020-11" db="EMBL/GenBank/DDBJ databases">
        <title>Hymenobacter sp.</title>
        <authorList>
            <person name="Kim M.K."/>
        </authorList>
    </citation>
    <scope>NUCLEOTIDE SEQUENCE [LARGE SCALE GENOMIC DNA]</scope>
    <source>
        <strain evidence="3 4">BT594</strain>
    </source>
</reference>
<sequence>MMENTSHTGRGPMFFQLEEDRYTAQGKGHGVPSGLAALDRVTRGWQPGTLTVVAAAPSMGCTSFLVSCMNEAAVYFGEQVALFSLQHSKEQIIRKCLCALGEVAYEKLLSGLPDYTFAELANKVQQWDRIAADKLYILDEPAPSLNQIRAQARQLCGRGVSLILIDNLHRLKVPAKVRAFCSNREQEISYLVRGLKTLARELKVPIVVVSHLNRLLRDRPAPSRPQLGDLRDSGSIEYEADLILFLHRNEYYGESEDEMGNPTREVAEIIVAKNAFGSREIVQVQFKAEFGRFSDTGSSRLEYPSMGSFGGQEDPKPPFDDVPTSPHTIKLPPRGN</sequence>
<evidence type="ECO:0000313" key="3">
    <source>
        <dbReference type="EMBL" id="MBG8555009.1"/>
    </source>
</evidence>
<dbReference type="Gene3D" id="3.40.50.300">
    <property type="entry name" value="P-loop containing nucleotide triphosphate hydrolases"/>
    <property type="match status" value="1"/>
</dbReference>
<organism evidence="3 4">
    <name type="scientific">Hymenobacter guriensis</name>
    <dbReference type="NCBI Taxonomy" id="2793065"/>
    <lineage>
        <taxon>Bacteria</taxon>
        <taxon>Pseudomonadati</taxon>
        <taxon>Bacteroidota</taxon>
        <taxon>Cytophagia</taxon>
        <taxon>Cytophagales</taxon>
        <taxon>Hymenobacteraceae</taxon>
        <taxon>Hymenobacter</taxon>
    </lineage>
</organism>
<dbReference type="InterPro" id="IPR027417">
    <property type="entry name" value="P-loop_NTPase"/>
</dbReference>
<dbReference type="Pfam" id="PF03796">
    <property type="entry name" value="DnaB_C"/>
    <property type="match status" value="1"/>
</dbReference>
<dbReference type="PANTHER" id="PTHR30153">
    <property type="entry name" value="REPLICATIVE DNA HELICASE DNAB"/>
    <property type="match status" value="1"/>
</dbReference>